<sequence>MNEQNIIKKSVTTIKNSVTFKIITILLLILILLIPASMITSLIHEREYRKQSVVQEISSKWGQEQTIAGPVITLPYKKFFEDKEGKKTFSIRYMHFLPEEINITGEIHPEIRYRGIYEAVLYHSELEMTGSFSYPQFEEMNIQEEDIIWSGVFVSVGISDMRGIKEQVVAKINDTPISLSPGIETNDVLRSGISAKISLSEKGAKTSFYFGMNLNGSHQIYFIPVGQLTTVSMSSTWTTPSFDGSFLPVEREINTQGFHAKWKVLHLNRNYPQYWIGSRHKIQGSGFGVKLFTSVDVYQKSMRTVKYAIMFIVFTFMAFFFSEVMNKIRIHPIQYLLAGFGVTVFYTLLLSISEHLNFDIAYIISSLSVIILITAYSRSILKNTYASLTVSAILTMLYAYLYMVLQLEDYALLMGSIGLFAVLGAVMFVTRKIDWYAIRLDEHNDSKM</sequence>
<feature type="transmembrane region" description="Helical" evidence="1">
    <location>
        <begin position="304"/>
        <end position="321"/>
    </location>
</feature>
<dbReference type="EMBL" id="CP061800">
    <property type="protein sequence ID" value="QTA91612.1"/>
    <property type="molecule type" value="Genomic_DNA"/>
</dbReference>
<feature type="transmembrane region" description="Helical" evidence="1">
    <location>
        <begin position="410"/>
        <end position="429"/>
    </location>
</feature>
<dbReference type="Proteomes" id="UP000663722">
    <property type="component" value="Chromosome"/>
</dbReference>
<feature type="transmembrane region" description="Helical" evidence="1">
    <location>
        <begin position="384"/>
        <end position="404"/>
    </location>
</feature>
<name>A0A975BUL3_9BACT</name>
<dbReference type="GO" id="GO:0005886">
    <property type="term" value="C:plasma membrane"/>
    <property type="evidence" value="ECO:0007669"/>
    <property type="project" value="TreeGrafter"/>
</dbReference>
<feature type="transmembrane region" description="Helical" evidence="1">
    <location>
        <begin position="358"/>
        <end position="377"/>
    </location>
</feature>
<keyword evidence="1" id="KW-1133">Transmembrane helix</keyword>
<evidence type="ECO:0000313" key="3">
    <source>
        <dbReference type="Proteomes" id="UP000663722"/>
    </source>
</evidence>
<dbReference type="KEGG" id="dmm:dnm_076840"/>
<keyword evidence="1" id="KW-0812">Transmembrane</keyword>
<proteinExistence type="predicted"/>
<dbReference type="InterPro" id="IPR010364">
    <property type="entry name" value="Uncharacterised_IM_CreD"/>
</dbReference>
<dbReference type="NCBIfam" id="NF008712">
    <property type="entry name" value="PRK11715.1-1"/>
    <property type="match status" value="1"/>
</dbReference>
<dbReference type="AlphaFoldDB" id="A0A975BUL3"/>
<dbReference type="Pfam" id="PF06123">
    <property type="entry name" value="CreD"/>
    <property type="match status" value="1"/>
</dbReference>
<gene>
    <name evidence="2" type="ORF">dnm_076840</name>
</gene>
<feature type="transmembrane region" description="Helical" evidence="1">
    <location>
        <begin position="20"/>
        <end position="43"/>
    </location>
</feature>
<keyword evidence="1" id="KW-0472">Membrane</keyword>
<reference evidence="2" key="1">
    <citation type="journal article" date="2021" name="Microb. Physiol.">
        <title>Proteogenomic Insights into the Physiology of Marine, Sulfate-Reducing, Filamentous Desulfonema limicola and Desulfonema magnum.</title>
        <authorList>
            <person name="Schnaars V."/>
            <person name="Wohlbrand L."/>
            <person name="Scheve S."/>
            <person name="Hinrichs C."/>
            <person name="Reinhardt R."/>
            <person name="Rabus R."/>
        </authorList>
    </citation>
    <scope>NUCLEOTIDE SEQUENCE</scope>
    <source>
        <strain evidence="2">4be13</strain>
    </source>
</reference>
<dbReference type="PANTHER" id="PTHR30092:SF0">
    <property type="entry name" value="INNER MEMBRANE PROTEIN CRED"/>
    <property type="match status" value="1"/>
</dbReference>
<protein>
    <submittedName>
        <fullName evidence="2">Cell envelope integrity protein CreD domain-containing protein</fullName>
    </submittedName>
</protein>
<evidence type="ECO:0000256" key="1">
    <source>
        <dbReference type="SAM" id="Phobius"/>
    </source>
</evidence>
<dbReference type="PIRSF" id="PIRSF004548">
    <property type="entry name" value="CreD"/>
    <property type="match status" value="1"/>
</dbReference>
<dbReference type="RefSeq" id="WP_207679318.1">
    <property type="nucleotide sequence ID" value="NZ_CP061800.1"/>
</dbReference>
<feature type="transmembrane region" description="Helical" evidence="1">
    <location>
        <begin position="333"/>
        <end position="352"/>
    </location>
</feature>
<keyword evidence="3" id="KW-1185">Reference proteome</keyword>
<accession>A0A975BUL3</accession>
<evidence type="ECO:0000313" key="2">
    <source>
        <dbReference type="EMBL" id="QTA91612.1"/>
    </source>
</evidence>
<organism evidence="2 3">
    <name type="scientific">Desulfonema magnum</name>
    <dbReference type="NCBI Taxonomy" id="45655"/>
    <lineage>
        <taxon>Bacteria</taxon>
        <taxon>Pseudomonadati</taxon>
        <taxon>Thermodesulfobacteriota</taxon>
        <taxon>Desulfobacteria</taxon>
        <taxon>Desulfobacterales</taxon>
        <taxon>Desulfococcaceae</taxon>
        <taxon>Desulfonema</taxon>
    </lineage>
</organism>
<dbReference type="PANTHER" id="PTHR30092">
    <property type="entry name" value="INNER MEMBRANE PROTEIN CRED"/>
    <property type="match status" value="1"/>
</dbReference>